<evidence type="ECO:0000313" key="2">
    <source>
        <dbReference type="EMBL" id="MBM6922938.1"/>
    </source>
</evidence>
<organism evidence="2 3">
    <name type="scientific">Hydrogenoanaerobacterium saccharovorans</name>
    <dbReference type="NCBI Taxonomy" id="474960"/>
    <lineage>
        <taxon>Bacteria</taxon>
        <taxon>Bacillati</taxon>
        <taxon>Bacillota</taxon>
        <taxon>Clostridia</taxon>
        <taxon>Eubacteriales</taxon>
        <taxon>Oscillospiraceae</taxon>
        <taxon>Hydrogenoanaerobacterium</taxon>
    </lineage>
</organism>
<evidence type="ECO:0000259" key="1">
    <source>
        <dbReference type="PROSITE" id="PS51063"/>
    </source>
</evidence>
<evidence type="ECO:0000313" key="3">
    <source>
        <dbReference type="Proteomes" id="UP000724149"/>
    </source>
</evidence>
<dbReference type="Gene3D" id="2.60.120.10">
    <property type="entry name" value="Jelly Rolls"/>
    <property type="match status" value="1"/>
</dbReference>
<dbReference type="InterPro" id="IPR012318">
    <property type="entry name" value="HTH_CRP"/>
</dbReference>
<dbReference type="EMBL" id="JACSNR010000003">
    <property type="protein sequence ID" value="MBM6922938.1"/>
    <property type="molecule type" value="Genomic_DNA"/>
</dbReference>
<dbReference type="Pfam" id="PF13545">
    <property type="entry name" value="HTH_Crp_2"/>
    <property type="match status" value="1"/>
</dbReference>
<feature type="domain" description="HTH crp-type" evidence="1">
    <location>
        <begin position="36"/>
        <end position="109"/>
    </location>
</feature>
<protein>
    <submittedName>
        <fullName evidence="2">Crp/Fnr family transcriptional regulator</fullName>
    </submittedName>
</protein>
<gene>
    <name evidence="2" type="ORF">H9X81_04430</name>
</gene>
<dbReference type="InterPro" id="IPR036390">
    <property type="entry name" value="WH_DNA-bd_sf"/>
</dbReference>
<dbReference type="Proteomes" id="UP000724149">
    <property type="component" value="Unassembled WGS sequence"/>
</dbReference>
<dbReference type="PROSITE" id="PS51063">
    <property type="entry name" value="HTH_CRP_2"/>
    <property type="match status" value="1"/>
</dbReference>
<comment type="caution">
    <text evidence="2">The sequence shown here is derived from an EMBL/GenBank/DDBJ whole genome shotgun (WGS) entry which is preliminary data.</text>
</comment>
<keyword evidence="3" id="KW-1185">Reference proteome</keyword>
<proteinExistence type="predicted"/>
<name>A0ABS2GM97_9FIRM</name>
<sequence>MQELFHADPVFADWLLQYQARKVRLLLGQNMTLSFDRARQRVAKTLLYLCGQYGRQKEDGIWLTNRFTCSDVAGITNVSRVSVNLIFREWEEAGILTRAHGRCCIRDPEELRRLAEPD</sequence>
<dbReference type="SUPFAM" id="SSF46785">
    <property type="entry name" value="Winged helix' DNA-binding domain"/>
    <property type="match status" value="1"/>
</dbReference>
<reference evidence="2 3" key="1">
    <citation type="journal article" date="2021" name="Sci. Rep.">
        <title>The distribution of antibiotic resistance genes in chicken gut microbiota commensals.</title>
        <authorList>
            <person name="Juricova H."/>
            <person name="Matiasovicova J."/>
            <person name="Kubasova T."/>
            <person name="Cejkova D."/>
            <person name="Rychlik I."/>
        </authorList>
    </citation>
    <scope>NUCLEOTIDE SEQUENCE [LARGE SCALE GENOMIC DNA]</scope>
    <source>
        <strain evidence="2 3">An564</strain>
    </source>
</reference>
<dbReference type="InterPro" id="IPR014710">
    <property type="entry name" value="RmlC-like_jellyroll"/>
</dbReference>
<accession>A0ABS2GM97</accession>